<comment type="caution">
    <text evidence="1">The sequence shown here is derived from an EMBL/GenBank/DDBJ whole genome shotgun (WGS) entry which is preliminary data.</text>
</comment>
<dbReference type="AlphaFoldDB" id="A0A2M7QRG7"/>
<organism evidence="1 2">
    <name type="scientific">Candidatus Portnoybacteria bacterium CG_4_10_14_0_8_um_filter_40_50</name>
    <dbReference type="NCBI Taxonomy" id="1974800"/>
    <lineage>
        <taxon>Bacteria</taxon>
        <taxon>Candidatus Portnoyibacteriota</taxon>
    </lineage>
</organism>
<reference evidence="2" key="1">
    <citation type="submission" date="2017-09" db="EMBL/GenBank/DDBJ databases">
        <title>Depth-based differentiation of microbial function through sediment-hosted aquifers and enrichment of novel symbionts in the deep terrestrial subsurface.</title>
        <authorList>
            <person name="Probst A.J."/>
            <person name="Ladd B."/>
            <person name="Jarett J.K."/>
            <person name="Geller-Mcgrath D.E."/>
            <person name="Sieber C.M.K."/>
            <person name="Emerson J.B."/>
            <person name="Anantharaman K."/>
            <person name="Thomas B.C."/>
            <person name="Malmstrom R."/>
            <person name="Stieglmeier M."/>
            <person name="Klingl A."/>
            <person name="Woyke T."/>
            <person name="Ryan C.M."/>
            <person name="Banfield J.F."/>
        </authorList>
    </citation>
    <scope>NUCLEOTIDE SEQUENCE [LARGE SCALE GENOMIC DNA]</scope>
</reference>
<sequence length="171" mass="20034">MDSFTQKQIEEINVVKRYLQNEGLNFKEKDIKSNPVEDNPVDVFWEDKKIQVVFADGKLEGPRRTIDKRGGIFELICLGEKEDGRKKFWRDYVEYWKDIIIKPLGKHIFGKSAKGIICLLFCVSNPPFIDEECFKNNFRNFILGANLGQYFFDEIILVCPNKNCKIFPLEN</sequence>
<evidence type="ECO:0000313" key="1">
    <source>
        <dbReference type="EMBL" id="PIY74887.1"/>
    </source>
</evidence>
<accession>A0A2M7QRG7</accession>
<gene>
    <name evidence="1" type="ORF">COY85_01980</name>
</gene>
<evidence type="ECO:0000313" key="2">
    <source>
        <dbReference type="Proteomes" id="UP000229481"/>
    </source>
</evidence>
<name>A0A2M7QRG7_9BACT</name>
<proteinExistence type="predicted"/>
<dbReference type="Proteomes" id="UP000229481">
    <property type="component" value="Unassembled WGS sequence"/>
</dbReference>
<dbReference type="EMBL" id="PFLK01000044">
    <property type="protein sequence ID" value="PIY74887.1"/>
    <property type="molecule type" value="Genomic_DNA"/>
</dbReference>
<dbReference type="InterPro" id="IPR037074">
    <property type="entry name" value="DUF1780_sf"/>
</dbReference>
<dbReference type="Gene3D" id="3.40.1540.10">
    <property type="entry name" value="Protein of unknown function DUF1780, putative endonuclease"/>
    <property type="match status" value="1"/>
</dbReference>
<protein>
    <submittedName>
        <fullName evidence="1">Uncharacterized protein</fullName>
    </submittedName>
</protein>